<accession>A0ABM9BUQ3</accession>
<protein>
    <submittedName>
        <fullName evidence="1">Uncharacterized protein</fullName>
    </submittedName>
</protein>
<evidence type="ECO:0000313" key="2">
    <source>
        <dbReference type="Proteomes" id="UP000838324"/>
    </source>
</evidence>
<dbReference type="Proteomes" id="UP000838324">
    <property type="component" value="Unassembled WGS sequence"/>
</dbReference>
<gene>
    <name evidence="1" type="ORF">PAECIP111892_01894</name>
</gene>
<evidence type="ECO:0000313" key="1">
    <source>
        <dbReference type="EMBL" id="CAH1194859.1"/>
    </source>
</evidence>
<dbReference type="EMBL" id="CAKMMG010000001">
    <property type="protein sequence ID" value="CAH1194859.1"/>
    <property type="molecule type" value="Genomic_DNA"/>
</dbReference>
<organism evidence="1 2">
    <name type="scientific">Paenibacillus auburnensis</name>
    <dbReference type="NCBI Taxonomy" id="2905649"/>
    <lineage>
        <taxon>Bacteria</taxon>
        <taxon>Bacillati</taxon>
        <taxon>Bacillota</taxon>
        <taxon>Bacilli</taxon>
        <taxon>Bacillales</taxon>
        <taxon>Paenibacillaceae</taxon>
        <taxon>Paenibacillus</taxon>
    </lineage>
</organism>
<comment type="caution">
    <text evidence="1">The sequence shown here is derived from an EMBL/GenBank/DDBJ whole genome shotgun (WGS) entry which is preliminary data.</text>
</comment>
<proteinExistence type="predicted"/>
<sequence>MNNVRTFYREAKYKTDHNVSKSSFGESSFGDTWYPDPFSNLISSE</sequence>
<name>A0ABM9BUQ3_9BACL</name>
<keyword evidence="2" id="KW-1185">Reference proteome</keyword>
<reference evidence="1" key="1">
    <citation type="submission" date="2022-01" db="EMBL/GenBank/DDBJ databases">
        <authorList>
            <person name="Criscuolo A."/>
        </authorList>
    </citation>
    <scope>NUCLEOTIDE SEQUENCE</scope>
    <source>
        <strain evidence="1">CIP111892</strain>
    </source>
</reference>